<evidence type="ECO:0000256" key="1">
    <source>
        <dbReference type="SAM" id="SignalP"/>
    </source>
</evidence>
<evidence type="ECO:0000313" key="3">
    <source>
        <dbReference type="WBParaSite" id="nRc.2.0.1.t02488-RA"/>
    </source>
</evidence>
<protein>
    <submittedName>
        <fullName evidence="3">Uncharacterized protein</fullName>
    </submittedName>
</protein>
<dbReference type="Proteomes" id="UP000887565">
    <property type="component" value="Unplaced"/>
</dbReference>
<sequence length="76" mass="8384">MFCFVVFALLSIVSSKSIFHESLAYVDLSDDLVQAVEKVGIEEGNTERKKQADFHPSSTNRLEVSAGPKVILLKLS</sequence>
<dbReference type="WBParaSite" id="nRc.2.0.1.t02488-RA">
    <property type="protein sequence ID" value="nRc.2.0.1.t02488-RA"/>
    <property type="gene ID" value="nRc.2.0.1.g02488"/>
</dbReference>
<keyword evidence="1" id="KW-0732">Signal</keyword>
<accession>A0A915HKJ1</accession>
<organism evidence="2 3">
    <name type="scientific">Romanomermis culicivorax</name>
    <name type="common">Nematode worm</name>
    <dbReference type="NCBI Taxonomy" id="13658"/>
    <lineage>
        <taxon>Eukaryota</taxon>
        <taxon>Metazoa</taxon>
        <taxon>Ecdysozoa</taxon>
        <taxon>Nematoda</taxon>
        <taxon>Enoplea</taxon>
        <taxon>Dorylaimia</taxon>
        <taxon>Mermithida</taxon>
        <taxon>Mermithoidea</taxon>
        <taxon>Mermithidae</taxon>
        <taxon>Romanomermis</taxon>
    </lineage>
</organism>
<feature type="signal peptide" evidence="1">
    <location>
        <begin position="1"/>
        <end position="15"/>
    </location>
</feature>
<feature type="chain" id="PRO_5037297211" evidence="1">
    <location>
        <begin position="16"/>
        <end position="76"/>
    </location>
</feature>
<proteinExistence type="predicted"/>
<reference evidence="3" key="1">
    <citation type="submission" date="2022-11" db="UniProtKB">
        <authorList>
            <consortium name="WormBaseParasite"/>
        </authorList>
    </citation>
    <scope>IDENTIFICATION</scope>
</reference>
<keyword evidence="2" id="KW-1185">Reference proteome</keyword>
<dbReference type="AlphaFoldDB" id="A0A915HKJ1"/>
<evidence type="ECO:0000313" key="2">
    <source>
        <dbReference type="Proteomes" id="UP000887565"/>
    </source>
</evidence>
<name>A0A915HKJ1_ROMCU</name>